<dbReference type="AlphaFoldDB" id="A0A318KB00"/>
<dbReference type="EMBL" id="QJKF01000001">
    <property type="protein sequence ID" value="PXX71528.1"/>
    <property type="molecule type" value="Genomic_DNA"/>
</dbReference>
<evidence type="ECO:0000313" key="3">
    <source>
        <dbReference type="Proteomes" id="UP000247569"/>
    </source>
</evidence>
<evidence type="ECO:0000313" key="2">
    <source>
        <dbReference type="EMBL" id="PXX71528.1"/>
    </source>
</evidence>
<sequence length="216" mass="22949">MKVTHFGHACVLVDLVTDAGPRRVLFDPGTYSRDFERVSGIDIVLVTHAHPDHLDVDRLGGVLDANPSAAVVHGAGAVSALADYGDRARLVRPGEAVRVNDVEVRVTGGEHACVHADLPASDNNGYLLGGAVFHPGDAFDSPPAPVDVLLIPAAGPWMKIADGIDYLRAVAPRIAIPIHQAGLAEVHQRMHHRLLTELAPPATTVRVLEHAVPQSF</sequence>
<evidence type="ECO:0000259" key="1">
    <source>
        <dbReference type="SMART" id="SM00849"/>
    </source>
</evidence>
<organism evidence="2 3">
    <name type="scientific">Nocardia tenerifensis</name>
    <dbReference type="NCBI Taxonomy" id="228006"/>
    <lineage>
        <taxon>Bacteria</taxon>
        <taxon>Bacillati</taxon>
        <taxon>Actinomycetota</taxon>
        <taxon>Actinomycetes</taxon>
        <taxon>Mycobacteriales</taxon>
        <taxon>Nocardiaceae</taxon>
        <taxon>Nocardia</taxon>
    </lineage>
</organism>
<keyword evidence="3" id="KW-1185">Reference proteome</keyword>
<dbReference type="InterPro" id="IPR036866">
    <property type="entry name" value="RibonucZ/Hydroxyglut_hydro"/>
</dbReference>
<name>A0A318KB00_9NOCA</name>
<dbReference type="Gene3D" id="3.60.15.10">
    <property type="entry name" value="Ribonuclease Z/Hydroxyacylglutathione hydrolase-like"/>
    <property type="match status" value="1"/>
</dbReference>
<feature type="domain" description="Metallo-beta-lactamase" evidence="1">
    <location>
        <begin position="7"/>
        <end position="179"/>
    </location>
</feature>
<dbReference type="OrthoDB" id="3190691at2"/>
<dbReference type="Proteomes" id="UP000247569">
    <property type="component" value="Unassembled WGS sequence"/>
</dbReference>
<accession>A0A318KB00</accession>
<proteinExistence type="predicted"/>
<gene>
    <name evidence="2" type="ORF">DFR70_101962</name>
</gene>
<dbReference type="RefSeq" id="WP_040742592.1">
    <property type="nucleotide sequence ID" value="NZ_QJKF01000001.1"/>
</dbReference>
<dbReference type="InterPro" id="IPR050114">
    <property type="entry name" value="UPF0173_UPF0282_UlaG_hydrolase"/>
</dbReference>
<dbReference type="PANTHER" id="PTHR43546:SF3">
    <property type="entry name" value="UPF0173 METAL-DEPENDENT HYDROLASE MJ1163"/>
    <property type="match status" value="1"/>
</dbReference>
<dbReference type="Pfam" id="PF13483">
    <property type="entry name" value="Lactamase_B_3"/>
    <property type="match status" value="1"/>
</dbReference>
<comment type="caution">
    <text evidence="2">The sequence shown here is derived from an EMBL/GenBank/DDBJ whole genome shotgun (WGS) entry which is preliminary data.</text>
</comment>
<dbReference type="SMART" id="SM00849">
    <property type="entry name" value="Lactamase_B"/>
    <property type="match status" value="1"/>
</dbReference>
<reference evidence="2 3" key="1">
    <citation type="submission" date="2018-05" db="EMBL/GenBank/DDBJ databases">
        <title>Genomic Encyclopedia of Type Strains, Phase IV (KMG-IV): sequencing the most valuable type-strain genomes for metagenomic binning, comparative biology and taxonomic classification.</title>
        <authorList>
            <person name="Goeker M."/>
        </authorList>
    </citation>
    <scope>NUCLEOTIDE SEQUENCE [LARGE SCALE GENOMIC DNA]</scope>
    <source>
        <strain evidence="2 3">DSM 44704</strain>
    </source>
</reference>
<protein>
    <submittedName>
        <fullName evidence="2">L-ascorbate metabolism protein UlaG (Beta-lactamase superfamily)</fullName>
    </submittedName>
</protein>
<dbReference type="InterPro" id="IPR001279">
    <property type="entry name" value="Metallo-B-lactamas"/>
</dbReference>
<dbReference type="PANTHER" id="PTHR43546">
    <property type="entry name" value="UPF0173 METAL-DEPENDENT HYDROLASE MJ1163-RELATED"/>
    <property type="match status" value="1"/>
</dbReference>
<dbReference type="SUPFAM" id="SSF56281">
    <property type="entry name" value="Metallo-hydrolase/oxidoreductase"/>
    <property type="match status" value="1"/>
</dbReference>